<keyword evidence="3" id="KW-1185">Reference proteome</keyword>
<dbReference type="RefSeq" id="WP_187243816.1">
    <property type="nucleotide sequence ID" value="NZ_BAAAOK010000027.1"/>
</dbReference>
<evidence type="ECO:0000313" key="2">
    <source>
        <dbReference type="EMBL" id="MBC6466792.1"/>
    </source>
</evidence>
<reference evidence="2 3" key="1">
    <citation type="submission" date="2020-06" db="EMBL/GenBank/DDBJ databases">
        <title>Actinomadura xiongansis sp. nov., isolated from soil of Baiyangdian.</title>
        <authorList>
            <person name="Zhang X."/>
        </authorList>
    </citation>
    <scope>NUCLEOTIDE SEQUENCE [LARGE SCALE GENOMIC DNA]</scope>
    <source>
        <strain evidence="2 3">HBUM206468</strain>
    </source>
</reference>
<accession>A0ABR7LPM0</accession>
<gene>
    <name evidence="2" type="ORF">HKK74_14955</name>
</gene>
<dbReference type="EMBL" id="JABVEC010000010">
    <property type="protein sequence ID" value="MBC6466792.1"/>
    <property type="molecule type" value="Genomic_DNA"/>
</dbReference>
<keyword evidence="1" id="KW-1133">Transmembrane helix</keyword>
<organism evidence="2 3">
    <name type="scientific">Actinomadura alba</name>
    <dbReference type="NCBI Taxonomy" id="406431"/>
    <lineage>
        <taxon>Bacteria</taxon>
        <taxon>Bacillati</taxon>
        <taxon>Actinomycetota</taxon>
        <taxon>Actinomycetes</taxon>
        <taxon>Streptosporangiales</taxon>
        <taxon>Thermomonosporaceae</taxon>
        <taxon>Actinomadura</taxon>
    </lineage>
</organism>
<sequence>MVTRVFVLPGLFTDGGCALSAGAMGPWPRRSARFLRGERYAAGCTFIGLGAAAALTPGHQNR</sequence>
<feature type="transmembrane region" description="Helical" evidence="1">
    <location>
        <begin position="6"/>
        <end position="28"/>
    </location>
</feature>
<comment type="caution">
    <text evidence="2">The sequence shown here is derived from an EMBL/GenBank/DDBJ whole genome shotgun (WGS) entry which is preliminary data.</text>
</comment>
<proteinExistence type="predicted"/>
<evidence type="ECO:0000256" key="1">
    <source>
        <dbReference type="SAM" id="Phobius"/>
    </source>
</evidence>
<dbReference type="Proteomes" id="UP000805614">
    <property type="component" value="Unassembled WGS sequence"/>
</dbReference>
<keyword evidence="1" id="KW-0472">Membrane</keyword>
<evidence type="ECO:0000313" key="3">
    <source>
        <dbReference type="Proteomes" id="UP000805614"/>
    </source>
</evidence>
<keyword evidence="1" id="KW-0812">Transmembrane</keyword>
<name>A0ABR7LPM0_9ACTN</name>
<protein>
    <submittedName>
        <fullName evidence="2">Uncharacterized protein</fullName>
    </submittedName>
</protein>